<feature type="transmembrane region" description="Helical" evidence="7">
    <location>
        <begin position="366"/>
        <end position="390"/>
    </location>
</feature>
<dbReference type="GO" id="GO:0016020">
    <property type="term" value="C:membrane"/>
    <property type="evidence" value="ECO:0007669"/>
    <property type="project" value="UniProtKB-SubCell"/>
</dbReference>
<keyword evidence="4 7" id="KW-0812">Transmembrane</keyword>
<dbReference type="PROSITE" id="PS00216">
    <property type="entry name" value="SUGAR_TRANSPORT_1"/>
    <property type="match status" value="1"/>
</dbReference>
<evidence type="ECO:0000313" key="9">
    <source>
        <dbReference type="EMBL" id="GGF61121.1"/>
    </source>
</evidence>
<evidence type="ECO:0000256" key="2">
    <source>
        <dbReference type="ARBA" id="ARBA00010992"/>
    </source>
</evidence>
<evidence type="ECO:0000256" key="3">
    <source>
        <dbReference type="ARBA" id="ARBA00022448"/>
    </source>
</evidence>
<sequence>MSFATTPGTLGIAAPEPGVLSIAERIDRLPVTGLHVAIIAACTIGLFADIAEVALANALSAVFLSPPHNMARGDLALLLSSIFAGGVIGAPLFGAVGDRFGRRRALQIALAVIALGSLAAAASPGLASLTFCRFLSGIGIGGYPALSAAYVSDLVPPKQRGRAMMLSAGVGCLGAPAILLLIGALTPLQPLGIEAWRWAIGSGGVLALLCAAAFSLLPDSPRWLASVGRDAEAEEACRRLERSAGAEHPRTLPGGVVAGQVAVGFRALLASPAGMQRTALITGLFALASWATVGFPLLSGAVLLQKGFTLQQSLLFVTLSMLGPALGSFSMALIVDFMGRRLCLAACTLAMAGVGITFALSDNLTVLTLCGIAFTTASAIYVGLLSIYSTELLPTPTRASSLALAWMAGRIASTCAPLVLLPLLQGYGPTAMFAVITATLAASLALVLVGPSGLTGKPVA</sequence>
<dbReference type="InterPro" id="IPR005829">
    <property type="entry name" value="Sugar_transporter_CS"/>
</dbReference>
<dbReference type="AlphaFoldDB" id="A0A917FAQ8"/>
<evidence type="ECO:0000259" key="8">
    <source>
        <dbReference type="PROSITE" id="PS50850"/>
    </source>
</evidence>
<keyword evidence="10" id="KW-1185">Reference proteome</keyword>
<comment type="similarity">
    <text evidence="2">Belongs to the major facilitator superfamily. Sugar transporter (TC 2.A.1.1) family.</text>
</comment>
<feature type="transmembrane region" description="Helical" evidence="7">
    <location>
        <begin position="108"/>
        <end position="127"/>
    </location>
</feature>
<dbReference type="CDD" id="cd17316">
    <property type="entry name" value="MFS_SV2_like"/>
    <property type="match status" value="1"/>
</dbReference>
<dbReference type="PANTHER" id="PTHR23511:SF34">
    <property type="entry name" value="SYNAPTIC VESICLE GLYCOPROTEIN 2"/>
    <property type="match status" value="1"/>
</dbReference>
<dbReference type="Pfam" id="PF00083">
    <property type="entry name" value="Sugar_tr"/>
    <property type="match status" value="1"/>
</dbReference>
<evidence type="ECO:0000256" key="6">
    <source>
        <dbReference type="ARBA" id="ARBA00023136"/>
    </source>
</evidence>
<dbReference type="SUPFAM" id="SSF103473">
    <property type="entry name" value="MFS general substrate transporter"/>
    <property type="match status" value="1"/>
</dbReference>
<protein>
    <submittedName>
        <fullName evidence="9">MFS transporter</fullName>
    </submittedName>
</protein>
<accession>A0A917FAQ8</accession>
<dbReference type="EMBL" id="BMCT01000002">
    <property type="protein sequence ID" value="GGF61121.1"/>
    <property type="molecule type" value="Genomic_DNA"/>
</dbReference>
<reference evidence="9" key="1">
    <citation type="journal article" date="2014" name="Int. J. Syst. Evol. Microbiol.">
        <title>Complete genome sequence of Corynebacterium casei LMG S-19264T (=DSM 44701T), isolated from a smear-ripened cheese.</title>
        <authorList>
            <consortium name="US DOE Joint Genome Institute (JGI-PGF)"/>
            <person name="Walter F."/>
            <person name="Albersmeier A."/>
            <person name="Kalinowski J."/>
            <person name="Ruckert C."/>
        </authorList>
    </citation>
    <scope>NUCLEOTIDE SEQUENCE</scope>
    <source>
        <strain evidence="9">CCM 7897</strain>
    </source>
</reference>
<evidence type="ECO:0000256" key="1">
    <source>
        <dbReference type="ARBA" id="ARBA00004141"/>
    </source>
</evidence>
<dbReference type="Proteomes" id="UP000606044">
    <property type="component" value="Unassembled WGS sequence"/>
</dbReference>
<organism evidence="9 10">
    <name type="scientific">Azorhizobium oxalatiphilum</name>
    <dbReference type="NCBI Taxonomy" id="980631"/>
    <lineage>
        <taxon>Bacteria</taxon>
        <taxon>Pseudomonadati</taxon>
        <taxon>Pseudomonadota</taxon>
        <taxon>Alphaproteobacteria</taxon>
        <taxon>Hyphomicrobiales</taxon>
        <taxon>Xanthobacteraceae</taxon>
        <taxon>Azorhizobium</taxon>
    </lineage>
</organism>
<feature type="transmembrane region" description="Helical" evidence="7">
    <location>
        <begin position="198"/>
        <end position="217"/>
    </location>
</feature>
<comment type="caution">
    <text evidence="9">The sequence shown here is derived from an EMBL/GenBank/DDBJ whole genome shotgun (WGS) entry which is preliminary data.</text>
</comment>
<feature type="transmembrane region" description="Helical" evidence="7">
    <location>
        <begin position="279"/>
        <end position="302"/>
    </location>
</feature>
<feature type="transmembrane region" description="Helical" evidence="7">
    <location>
        <begin position="163"/>
        <end position="186"/>
    </location>
</feature>
<dbReference type="InterPro" id="IPR036259">
    <property type="entry name" value="MFS_trans_sf"/>
</dbReference>
<evidence type="ECO:0000256" key="5">
    <source>
        <dbReference type="ARBA" id="ARBA00022989"/>
    </source>
</evidence>
<feature type="transmembrane region" description="Helical" evidence="7">
    <location>
        <begin position="133"/>
        <end position="151"/>
    </location>
</feature>
<feature type="domain" description="Major facilitator superfamily (MFS) profile" evidence="8">
    <location>
        <begin position="38"/>
        <end position="455"/>
    </location>
</feature>
<dbReference type="Gene3D" id="1.20.1250.20">
    <property type="entry name" value="MFS general substrate transporter like domains"/>
    <property type="match status" value="1"/>
</dbReference>
<dbReference type="GO" id="GO:0022857">
    <property type="term" value="F:transmembrane transporter activity"/>
    <property type="evidence" value="ECO:0007669"/>
    <property type="project" value="InterPro"/>
</dbReference>
<keyword evidence="3" id="KW-0813">Transport</keyword>
<dbReference type="PROSITE" id="PS50850">
    <property type="entry name" value="MFS"/>
    <property type="match status" value="1"/>
</dbReference>
<evidence type="ECO:0000256" key="7">
    <source>
        <dbReference type="SAM" id="Phobius"/>
    </source>
</evidence>
<gene>
    <name evidence="9" type="primary">ydjE</name>
    <name evidence="9" type="ORF">GCM10007301_21120</name>
</gene>
<feature type="transmembrane region" description="Helical" evidence="7">
    <location>
        <begin position="75"/>
        <end position="96"/>
    </location>
</feature>
<feature type="transmembrane region" description="Helical" evidence="7">
    <location>
        <begin position="402"/>
        <end position="424"/>
    </location>
</feature>
<keyword evidence="5 7" id="KW-1133">Transmembrane helix</keyword>
<dbReference type="InterPro" id="IPR020846">
    <property type="entry name" value="MFS_dom"/>
</dbReference>
<evidence type="ECO:0000313" key="10">
    <source>
        <dbReference type="Proteomes" id="UP000606044"/>
    </source>
</evidence>
<feature type="transmembrane region" description="Helical" evidence="7">
    <location>
        <begin position="34"/>
        <end position="55"/>
    </location>
</feature>
<keyword evidence="6 7" id="KW-0472">Membrane</keyword>
<name>A0A917FAQ8_9HYPH</name>
<evidence type="ECO:0000256" key="4">
    <source>
        <dbReference type="ARBA" id="ARBA00022692"/>
    </source>
</evidence>
<dbReference type="RefSeq" id="WP_188578205.1">
    <property type="nucleotide sequence ID" value="NZ_BMCT01000002.1"/>
</dbReference>
<feature type="transmembrane region" description="Helical" evidence="7">
    <location>
        <begin position="314"/>
        <end position="335"/>
    </location>
</feature>
<proteinExistence type="inferred from homology"/>
<feature type="transmembrane region" description="Helical" evidence="7">
    <location>
        <begin position="342"/>
        <end position="360"/>
    </location>
</feature>
<feature type="transmembrane region" description="Helical" evidence="7">
    <location>
        <begin position="430"/>
        <end position="449"/>
    </location>
</feature>
<dbReference type="PANTHER" id="PTHR23511">
    <property type="entry name" value="SYNAPTIC VESICLE GLYCOPROTEIN 2"/>
    <property type="match status" value="1"/>
</dbReference>
<reference evidence="9" key="2">
    <citation type="submission" date="2020-09" db="EMBL/GenBank/DDBJ databases">
        <authorList>
            <person name="Sun Q."/>
            <person name="Sedlacek I."/>
        </authorList>
    </citation>
    <scope>NUCLEOTIDE SEQUENCE</scope>
    <source>
        <strain evidence="9">CCM 7897</strain>
    </source>
</reference>
<comment type="subcellular location">
    <subcellularLocation>
        <location evidence="1">Membrane</location>
        <topology evidence="1">Multi-pass membrane protein</topology>
    </subcellularLocation>
</comment>
<dbReference type="InterPro" id="IPR005828">
    <property type="entry name" value="MFS_sugar_transport-like"/>
</dbReference>